<keyword evidence="2" id="KW-0012">Acyltransferase</keyword>
<protein>
    <submittedName>
        <fullName evidence="4">N-acetyltransferase</fullName>
    </submittedName>
</protein>
<dbReference type="EMBL" id="QFQP01000013">
    <property type="protein sequence ID" value="PZR12007.1"/>
    <property type="molecule type" value="Genomic_DNA"/>
</dbReference>
<evidence type="ECO:0000313" key="5">
    <source>
        <dbReference type="Proteomes" id="UP000249061"/>
    </source>
</evidence>
<dbReference type="InterPro" id="IPR050832">
    <property type="entry name" value="Bact_Acetyltransf"/>
</dbReference>
<feature type="domain" description="N-acetyltransferase" evidence="3">
    <location>
        <begin position="2"/>
        <end position="156"/>
    </location>
</feature>
<keyword evidence="1 4" id="KW-0808">Transferase</keyword>
<gene>
    <name evidence="4" type="ORF">DI536_16930</name>
</gene>
<organism evidence="4 5">
    <name type="scientific">Archangium gephyra</name>
    <dbReference type="NCBI Taxonomy" id="48"/>
    <lineage>
        <taxon>Bacteria</taxon>
        <taxon>Pseudomonadati</taxon>
        <taxon>Myxococcota</taxon>
        <taxon>Myxococcia</taxon>
        <taxon>Myxococcales</taxon>
        <taxon>Cystobacterineae</taxon>
        <taxon>Archangiaceae</taxon>
        <taxon>Archangium</taxon>
    </lineage>
</organism>
<dbReference type="PANTHER" id="PTHR43877:SF2">
    <property type="entry name" value="AMINOALKYLPHOSPHONATE N-ACETYLTRANSFERASE-RELATED"/>
    <property type="match status" value="1"/>
</dbReference>
<dbReference type="InterPro" id="IPR000182">
    <property type="entry name" value="GNAT_dom"/>
</dbReference>
<sequence length="156" mass="17500">MTLVRDMTAADLDAVGFLAERLVLLHHKWDETRFFTTPGIADGYRRYFKSILTDDSQLLLVAERNGEVAGYVFGSLEGRDWAKLLDAHGAIHDIYVADAHRRNGVSKALMEEAKKRFTAKGAKQMVLYSASANVEGQALFRSIGYRPTMVEFTLDL</sequence>
<dbReference type="SUPFAM" id="SSF55729">
    <property type="entry name" value="Acyl-CoA N-acyltransferases (Nat)"/>
    <property type="match status" value="1"/>
</dbReference>
<dbReference type="CDD" id="cd04301">
    <property type="entry name" value="NAT_SF"/>
    <property type="match status" value="1"/>
</dbReference>
<dbReference type="Gene3D" id="3.40.630.30">
    <property type="match status" value="1"/>
</dbReference>
<dbReference type="PROSITE" id="PS51186">
    <property type="entry name" value="GNAT"/>
    <property type="match status" value="1"/>
</dbReference>
<reference evidence="4 5" key="1">
    <citation type="submission" date="2017-08" db="EMBL/GenBank/DDBJ databases">
        <title>Infants hospitalized years apart are colonized by the same room-sourced microbial strains.</title>
        <authorList>
            <person name="Brooks B."/>
            <person name="Olm M.R."/>
            <person name="Firek B.A."/>
            <person name="Baker R."/>
            <person name="Thomas B.C."/>
            <person name="Morowitz M.J."/>
            <person name="Banfield J.F."/>
        </authorList>
    </citation>
    <scope>NUCLEOTIDE SEQUENCE [LARGE SCALE GENOMIC DNA]</scope>
    <source>
        <strain evidence="4">S2_003_000_R2_14</strain>
    </source>
</reference>
<comment type="caution">
    <text evidence="4">The sequence shown here is derived from an EMBL/GenBank/DDBJ whole genome shotgun (WGS) entry which is preliminary data.</text>
</comment>
<dbReference type="InterPro" id="IPR016181">
    <property type="entry name" value="Acyl_CoA_acyltransferase"/>
</dbReference>
<proteinExistence type="predicted"/>
<evidence type="ECO:0000256" key="2">
    <source>
        <dbReference type="ARBA" id="ARBA00023315"/>
    </source>
</evidence>
<evidence type="ECO:0000256" key="1">
    <source>
        <dbReference type="ARBA" id="ARBA00022679"/>
    </source>
</evidence>
<dbReference type="Proteomes" id="UP000249061">
    <property type="component" value="Unassembled WGS sequence"/>
</dbReference>
<dbReference type="AlphaFoldDB" id="A0A2W5TDK7"/>
<evidence type="ECO:0000313" key="4">
    <source>
        <dbReference type="EMBL" id="PZR12007.1"/>
    </source>
</evidence>
<dbReference type="GO" id="GO:0016747">
    <property type="term" value="F:acyltransferase activity, transferring groups other than amino-acyl groups"/>
    <property type="evidence" value="ECO:0007669"/>
    <property type="project" value="InterPro"/>
</dbReference>
<dbReference type="Pfam" id="PF00583">
    <property type="entry name" value="Acetyltransf_1"/>
    <property type="match status" value="1"/>
</dbReference>
<accession>A0A2W5TDK7</accession>
<name>A0A2W5TDK7_9BACT</name>
<dbReference type="PANTHER" id="PTHR43877">
    <property type="entry name" value="AMINOALKYLPHOSPHONATE N-ACETYLTRANSFERASE-RELATED-RELATED"/>
    <property type="match status" value="1"/>
</dbReference>
<evidence type="ECO:0000259" key="3">
    <source>
        <dbReference type="PROSITE" id="PS51186"/>
    </source>
</evidence>